<evidence type="ECO:0000313" key="1">
    <source>
        <dbReference type="EMBL" id="GAA0742968.1"/>
    </source>
</evidence>
<organism evidence="1 2">
    <name type="scientific">Clostridium oceanicum</name>
    <dbReference type="NCBI Taxonomy" id="1543"/>
    <lineage>
        <taxon>Bacteria</taxon>
        <taxon>Bacillati</taxon>
        <taxon>Bacillota</taxon>
        <taxon>Clostridia</taxon>
        <taxon>Eubacteriales</taxon>
        <taxon>Clostridiaceae</taxon>
        <taxon>Clostridium</taxon>
    </lineage>
</organism>
<dbReference type="InterPro" id="IPR053917">
    <property type="entry name" value="DUF6979"/>
</dbReference>
<dbReference type="EMBL" id="BAAACG010000010">
    <property type="protein sequence ID" value="GAA0742968.1"/>
    <property type="molecule type" value="Genomic_DNA"/>
</dbReference>
<evidence type="ECO:0000313" key="2">
    <source>
        <dbReference type="Proteomes" id="UP001501510"/>
    </source>
</evidence>
<dbReference type="Pfam" id="PF22399">
    <property type="entry name" value="DUF6979"/>
    <property type="match status" value="1"/>
</dbReference>
<comment type="caution">
    <text evidence="1">The sequence shown here is derived from an EMBL/GenBank/DDBJ whole genome shotgun (WGS) entry which is preliminary data.</text>
</comment>
<proteinExistence type="predicted"/>
<reference evidence="2" key="1">
    <citation type="journal article" date="2019" name="Int. J. Syst. Evol. Microbiol.">
        <title>The Global Catalogue of Microorganisms (GCM) 10K type strain sequencing project: providing services to taxonomists for standard genome sequencing and annotation.</title>
        <authorList>
            <consortium name="The Broad Institute Genomics Platform"/>
            <consortium name="The Broad Institute Genome Sequencing Center for Infectious Disease"/>
            <person name="Wu L."/>
            <person name="Ma J."/>
        </authorList>
    </citation>
    <scope>NUCLEOTIDE SEQUENCE [LARGE SCALE GENOMIC DNA]</scope>
    <source>
        <strain evidence="2">JCM 1407</strain>
    </source>
</reference>
<protein>
    <submittedName>
        <fullName evidence="1">Uncharacterized protein</fullName>
    </submittedName>
</protein>
<keyword evidence="2" id="KW-1185">Reference proteome</keyword>
<sequence length="131" mass="14990">MNNYGIIALKAVEFIKKENLNPKEAWNIAAIEVFKDKETSIKKECPKNTFLGLCEEGLVKFVKEGRYTTSVKNKSYAIKAISILENKKYDDKVTAKQLWNLVMAGEKKSHNSQMNVVLDLWNNGFINDMDL</sequence>
<gene>
    <name evidence="1" type="ORF">GCM10008906_26150</name>
</gene>
<accession>A0ABP3UWH6</accession>
<dbReference type="Proteomes" id="UP001501510">
    <property type="component" value="Unassembled WGS sequence"/>
</dbReference>
<name>A0ABP3UWH6_9CLOT</name>
<dbReference type="RefSeq" id="WP_343762106.1">
    <property type="nucleotide sequence ID" value="NZ_BAAACG010000010.1"/>
</dbReference>